<evidence type="ECO:0000313" key="1">
    <source>
        <dbReference type="EMBL" id="EPT05152.1"/>
    </source>
</evidence>
<gene>
    <name evidence="1" type="ORF">FOMPIDRAFT_1021494</name>
</gene>
<organism evidence="1 2">
    <name type="scientific">Fomitopsis schrenkii</name>
    <name type="common">Brown rot fungus</name>
    <dbReference type="NCBI Taxonomy" id="2126942"/>
    <lineage>
        <taxon>Eukaryota</taxon>
        <taxon>Fungi</taxon>
        <taxon>Dikarya</taxon>
        <taxon>Basidiomycota</taxon>
        <taxon>Agaricomycotina</taxon>
        <taxon>Agaricomycetes</taxon>
        <taxon>Polyporales</taxon>
        <taxon>Fomitopsis</taxon>
    </lineage>
</organism>
<proteinExistence type="predicted"/>
<protein>
    <submittedName>
        <fullName evidence="1">Uncharacterized protein</fullName>
    </submittedName>
</protein>
<dbReference type="InParanoid" id="S8EIX4"/>
<accession>S8EIX4</accession>
<dbReference type="Proteomes" id="UP000015241">
    <property type="component" value="Unassembled WGS sequence"/>
</dbReference>
<dbReference type="HOGENOM" id="CLU_1610789_0_0_1"/>
<sequence>MPQPMEEEGFGSAQQGVGGRSWAQTALPCPSVLNTREHLPSVPELLRHKNSACSSLDTYVHPVHYGTRGLALCTVQASMLRAVWRRLKPEKYLLPIVREYSFRVHDGGRKCSRCSLRPSLDDSPFSGRLAARERLSFRHVSVRSATCAHEHTSNVPWPLAGCMDI</sequence>
<name>S8EIX4_FOMSC</name>
<keyword evidence="2" id="KW-1185">Reference proteome</keyword>
<reference evidence="1 2" key="1">
    <citation type="journal article" date="2012" name="Science">
        <title>The Paleozoic origin of enzymatic lignin decomposition reconstructed from 31 fungal genomes.</title>
        <authorList>
            <person name="Floudas D."/>
            <person name="Binder M."/>
            <person name="Riley R."/>
            <person name="Barry K."/>
            <person name="Blanchette R.A."/>
            <person name="Henrissat B."/>
            <person name="Martinez A.T."/>
            <person name="Otillar R."/>
            <person name="Spatafora J.W."/>
            <person name="Yadav J.S."/>
            <person name="Aerts A."/>
            <person name="Benoit I."/>
            <person name="Boyd A."/>
            <person name="Carlson A."/>
            <person name="Copeland A."/>
            <person name="Coutinho P.M."/>
            <person name="de Vries R.P."/>
            <person name="Ferreira P."/>
            <person name="Findley K."/>
            <person name="Foster B."/>
            <person name="Gaskell J."/>
            <person name="Glotzer D."/>
            <person name="Gorecki P."/>
            <person name="Heitman J."/>
            <person name="Hesse C."/>
            <person name="Hori C."/>
            <person name="Igarashi K."/>
            <person name="Jurgens J.A."/>
            <person name="Kallen N."/>
            <person name="Kersten P."/>
            <person name="Kohler A."/>
            <person name="Kuees U."/>
            <person name="Kumar T.K.A."/>
            <person name="Kuo A."/>
            <person name="LaButti K."/>
            <person name="Larrondo L.F."/>
            <person name="Lindquist E."/>
            <person name="Ling A."/>
            <person name="Lombard V."/>
            <person name="Lucas S."/>
            <person name="Lundell T."/>
            <person name="Martin R."/>
            <person name="McLaughlin D.J."/>
            <person name="Morgenstern I."/>
            <person name="Morin E."/>
            <person name="Murat C."/>
            <person name="Nagy L.G."/>
            <person name="Nolan M."/>
            <person name="Ohm R.A."/>
            <person name="Patyshakuliyeva A."/>
            <person name="Rokas A."/>
            <person name="Ruiz-Duenas F.J."/>
            <person name="Sabat G."/>
            <person name="Salamov A."/>
            <person name="Samejima M."/>
            <person name="Schmutz J."/>
            <person name="Slot J.C."/>
            <person name="St John F."/>
            <person name="Stenlid J."/>
            <person name="Sun H."/>
            <person name="Sun S."/>
            <person name="Syed K."/>
            <person name="Tsang A."/>
            <person name="Wiebenga A."/>
            <person name="Young D."/>
            <person name="Pisabarro A."/>
            <person name="Eastwood D.C."/>
            <person name="Martin F."/>
            <person name="Cullen D."/>
            <person name="Grigoriev I.V."/>
            <person name="Hibbett D.S."/>
        </authorList>
    </citation>
    <scope>NUCLEOTIDE SEQUENCE</scope>
    <source>
        <strain evidence="2">FP-58527</strain>
    </source>
</reference>
<dbReference type="EMBL" id="KE504124">
    <property type="protein sequence ID" value="EPT05152.1"/>
    <property type="molecule type" value="Genomic_DNA"/>
</dbReference>
<evidence type="ECO:0000313" key="2">
    <source>
        <dbReference type="Proteomes" id="UP000015241"/>
    </source>
</evidence>
<dbReference type="AlphaFoldDB" id="S8EIX4"/>